<organism evidence="4">
    <name type="scientific">Anopheles funestus</name>
    <name type="common">African malaria mosquito</name>
    <dbReference type="NCBI Taxonomy" id="62324"/>
    <lineage>
        <taxon>Eukaryota</taxon>
        <taxon>Metazoa</taxon>
        <taxon>Ecdysozoa</taxon>
        <taxon>Arthropoda</taxon>
        <taxon>Hexapoda</taxon>
        <taxon>Insecta</taxon>
        <taxon>Pterygota</taxon>
        <taxon>Neoptera</taxon>
        <taxon>Endopterygota</taxon>
        <taxon>Diptera</taxon>
        <taxon>Nematocera</taxon>
        <taxon>Culicoidea</taxon>
        <taxon>Culicidae</taxon>
        <taxon>Anophelinae</taxon>
        <taxon>Anopheles</taxon>
    </lineage>
</organism>
<feature type="region of interest" description="Disordered" evidence="2">
    <location>
        <begin position="166"/>
        <end position="185"/>
    </location>
</feature>
<evidence type="ECO:0000256" key="1">
    <source>
        <dbReference type="ARBA" id="ARBA00008600"/>
    </source>
</evidence>
<reference evidence="4" key="1">
    <citation type="submission" date="2020-05" db="UniProtKB">
        <authorList>
            <consortium name="EnsemblMetazoa"/>
        </authorList>
    </citation>
    <scope>IDENTIFICATION</scope>
    <source>
        <strain evidence="4">FUMOZ</strain>
    </source>
</reference>
<comment type="similarity">
    <text evidence="1">Belongs to the GPATCH1 family.</text>
</comment>
<dbReference type="STRING" id="62324.A0A182RRZ2"/>
<evidence type="ECO:0000259" key="3">
    <source>
        <dbReference type="PROSITE" id="PS50174"/>
    </source>
</evidence>
<feature type="region of interest" description="Disordered" evidence="2">
    <location>
        <begin position="758"/>
        <end position="789"/>
    </location>
</feature>
<feature type="region of interest" description="Disordered" evidence="2">
    <location>
        <begin position="444"/>
        <end position="463"/>
    </location>
</feature>
<dbReference type="GO" id="GO:0006397">
    <property type="term" value="P:mRNA processing"/>
    <property type="evidence" value="ECO:0007669"/>
    <property type="project" value="InterPro"/>
</dbReference>
<feature type="compositionally biased region" description="Low complexity" evidence="2">
    <location>
        <begin position="765"/>
        <end position="774"/>
    </location>
</feature>
<feature type="compositionally biased region" description="Basic and acidic residues" evidence="2">
    <location>
        <begin position="172"/>
        <end position="185"/>
    </location>
</feature>
<feature type="compositionally biased region" description="Polar residues" evidence="2">
    <location>
        <begin position="658"/>
        <end position="669"/>
    </location>
</feature>
<dbReference type="InterPro" id="IPR011666">
    <property type="entry name" value="DUF1604"/>
</dbReference>
<evidence type="ECO:0000256" key="2">
    <source>
        <dbReference type="SAM" id="MobiDB-lite"/>
    </source>
</evidence>
<dbReference type="Pfam" id="PF26093">
    <property type="entry name" value="HTH_TGH"/>
    <property type="match status" value="1"/>
</dbReference>
<dbReference type="AlphaFoldDB" id="A0A182RRZ2"/>
<dbReference type="VEuPathDB" id="VectorBase:AFUN2_002827"/>
<dbReference type="GO" id="GO:0005634">
    <property type="term" value="C:nucleus"/>
    <property type="evidence" value="ECO:0007669"/>
    <property type="project" value="TreeGrafter"/>
</dbReference>
<dbReference type="Pfam" id="PF07713">
    <property type="entry name" value="DUF1604"/>
    <property type="match status" value="1"/>
</dbReference>
<dbReference type="PANTHER" id="PTHR13384:SF19">
    <property type="entry name" value="G PATCH DOMAIN-CONTAINING PROTEIN 1"/>
    <property type="match status" value="1"/>
</dbReference>
<feature type="region of interest" description="Disordered" evidence="2">
    <location>
        <begin position="679"/>
        <end position="728"/>
    </location>
</feature>
<dbReference type="Pfam" id="PF01585">
    <property type="entry name" value="G-patch"/>
    <property type="match status" value="1"/>
</dbReference>
<evidence type="ECO:0000313" key="4">
    <source>
        <dbReference type="EnsemblMetazoa" id="AFUN009038-PA"/>
    </source>
</evidence>
<dbReference type="EnsemblMetazoa" id="AFUN009038-RA">
    <property type="protein sequence ID" value="AFUN009038-PA"/>
    <property type="gene ID" value="AFUN009038"/>
</dbReference>
<feature type="region of interest" description="Disordered" evidence="2">
    <location>
        <begin position="650"/>
        <end position="669"/>
    </location>
</feature>
<dbReference type="InterPro" id="IPR000467">
    <property type="entry name" value="G_patch_dom"/>
</dbReference>
<feature type="compositionally biased region" description="Basic and acidic residues" evidence="2">
    <location>
        <begin position="922"/>
        <end position="933"/>
    </location>
</feature>
<dbReference type="GO" id="GO:0003723">
    <property type="term" value="F:RNA binding"/>
    <property type="evidence" value="ECO:0007669"/>
    <property type="project" value="TreeGrafter"/>
</dbReference>
<feature type="compositionally biased region" description="Acidic residues" evidence="2">
    <location>
        <begin position="207"/>
        <end position="223"/>
    </location>
</feature>
<dbReference type="PANTHER" id="PTHR13384">
    <property type="entry name" value="G PATCH DOMAIN-CONTAINING PROTEIN 1"/>
    <property type="match status" value="1"/>
</dbReference>
<feature type="region of interest" description="Disordered" evidence="2">
    <location>
        <begin position="201"/>
        <end position="223"/>
    </location>
</feature>
<feature type="region of interest" description="Disordered" evidence="2">
    <location>
        <begin position="824"/>
        <end position="973"/>
    </location>
</feature>
<sequence length="973" mass="109923">MDEDEETLCRYGSALPAFEEDAVPSKKPITVEDQIVLDSNGKRRFHGAFTGGFSAGYWNTVGSEEGWKPSEFKSSRTEKSAMARQQNPMDFMDEEDLGEFGIAPQRVQAKEDFAQSSTNVRSNKRRLELSFSKGPIPGQPVLRALLEPAKEKTAVKILKKMGWREGQGIGERQTKGEKRRASERTSKEQYIMKMYGCEIPGRSEQNIDTENDGNDDTDSSDSDYEITFAPDDFDPLVAALKDNTFGLGYSGLNRGGTSKAFRLFDTLEVIGKNNKKLSIRGQAFGIGALEDDDDVDVYARDDMTRYDFSLEDRTQSKRAIEAKKSGLEANTLEGFCPANNARKLAKKVFRVDVPVGFRPRNWEERRSRFDPIDEGRAKRMAQENEHKIKGLGRHDLDPKERGVILGEKAVVSNPLLEKINKQSSSFVSREVMNEDAKLLLKKEENENAGNNSKQTGLSLNPSGLVQHPSVLQRQYVGSTKEGFKPFIALPEKQDRYERFLAFQPSERYLTREQYLESLQPLNLSAWDRERELKEFMQAERMYRPLDGLMSERFVTASSLIADETIPVDGESGKVREVRMQRIRVMWKPHKDICKRFNVPEPFGGMMVDETDDAEKRRKEKGKFSVFDYLEAPVTNRRDFITPTMIPNALQTGEGKQAHTPTTSTVDPISNARTANVRVSSKDFFSNDNSTNTAPVGRSNDEVMDEQSKLQPAQQPSRSVIPQKPAKKRTELEAKVLEATHKKPEDKRDLFKSIFCSSDEEDDQNQDGNQMQSSDAENIPSSGKNALTDEEKLKMVDSFVAIKPASQMNILRNNSPPRGIFKNLFEYKNPTNGGDENLSNRDGVLQFSSKSQELSKVDDNEKKRPDQTKRVSDASSDSDPDSASDSDQSEYYGPKLPSQNDMIDAEKPAGSQHIFTARKAPKKPKDEIWIEKDASSSSKGKKKKKQKHHQHKSKSKAKHKKDKKKSSHKHKSKH</sequence>
<dbReference type="VEuPathDB" id="VectorBase:AFUN009038"/>
<feature type="compositionally biased region" description="Basic residues" evidence="2">
    <location>
        <begin position="938"/>
        <end position="973"/>
    </location>
</feature>
<feature type="compositionally biased region" description="Acidic residues" evidence="2">
    <location>
        <begin position="875"/>
        <end position="887"/>
    </location>
</feature>
<feature type="compositionally biased region" description="Basic and acidic residues" evidence="2">
    <location>
        <begin position="852"/>
        <end position="871"/>
    </location>
</feature>
<protein>
    <recommendedName>
        <fullName evidence="3">G-patch domain-containing protein</fullName>
    </recommendedName>
</protein>
<dbReference type="PROSITE" id="PS50174">
    <property type="entry name" value="G_PATCH"/>
    <property type="match status" value="1"/>
</dbReference>
<name>A0A182RRZ2_ANOFN</name>
<feature type="compositionally biased region" description="Polar residues" evidence="2">
    <location>
        <begin position="447"/>
        <end position="463"/>
    </location>
</feature>
<accession>A0A182RRZ2</accession>
<proteinExistence type="inferred from homology"/>
<feature type="compositionally biased region" description="Polar residues" evidence="2">
    <location>
        <begin position="708"/>
        <end position="719"/>
    </location>
</feature>
<feature type="domain" description="G-patch" evidence="3">
    <location>
        <begin position="150"/>
        <end position="176"/>
    </location>
</feature>
<feature type="compositionally biased region" description="Polar residues" evidence="2">
    <location>
        <begin position="679"/>
        <end position="693"/>
    </location>
</feature>